<protein>
    <submittedName>
        <fullName evidence="1">Uncharacterized protein</fullName>
    </submittedName>
</protein>
<comment type="caution">
    <text evidence="1">The sequence shown here is derived from an EMBL/GenBank/DDBJ whole genome shotgun (WGS) entry which is preliminary data.</text>
</comment>
<sequence length="179" mass="17844">MSESFHNPDARQPALRGMTARLKGATRAALEALATADETGRARAARLTGAAPGTLSRWASPDHDDVISITAALTLEAAIGAPVFAPVFAEAAGCALAPMDSAPAGTDVSGALLGVVRESGALIGGIGAALADGTVTPAELRGLLDLMSGEITALSTTQRELSAALAEGGKATTRRKGGK</sequence>
<dbReference type="Proteomes" id="UP000094622">
    <property type="component" value="Unassembled WGS sequence"/>
</dbReference>
<dbReference type="Pfam" id="PF06892">
    <property type="entry name" value="Phage_CP76"/>
    <property type="match status" value="1"/>
</dbReference>
<proteinExistence type="predicted"/>
<dbReference type="AlphaFoldDB" id="A0A1E3GYQ4"/>
<accession>A0A1E3GYQ4</accession>
<keyword evidence="2" id="KW-1185">Reference proteome</keyword>
<gene>
    <name evidence="1" type="ORF">A6302_03471</name>
</gene>
<organism evidence="1 2">
    <name type="scientific">Methylobrevis pamukkalensis</name>
    <dbReference type="NCBI Taxonomy" id="1439726"/>
    <lineage>
        <taxon>Bacteria</taxon>
        <taxon>Pseudomonadati</taxon>
        <taxon>Pseudomonadota</taxon>
        <taxon>Alphaproteobacteria</taxon>
        <taxon>Hyphomicrobiales</taxon>
        <taxon>Pleomorphomonadaceae</taxon>
        <taxon>Methylobrevis</taxon>
    </lineage>
</organism>
<evidence type="ECO:0000313" key="2">
    <source>
        <dbReference type="Proteomes" id="UP000094622"/>
    </source>
</evidence>
<dbReference type="InterPro" id="IPR009679">
    <property type="entry name" value="Phage_186_CII-like"/>
</dbReference>
<dbReference type="RefSeq" id="WP_069307807.1">
    <property type="nucleotide sequence ID" value="NZ_MCRJ01000103.1"/>
</dbReference>
<evidence type="ECO:0000313" key="1">
    <source>
        <dbReference type="EMBL" id="ODN69209.1"/>
    </source>
</evidence>
<name>A0A1E3GYQ4_9HYPH</name>
<dbReference type="GO" id="GO:0003677">
    <property type="term" value="F:DNA binding"/>
    <property type="evidence" value="ECO:0007669"/>
    <property type="project" value="InterPro"/>
</dbReference>
<reference evidence="1 2" key="1">
    <citation type="submission" date="2016-07" db="EMBL/GenBank/DDBJ databases">
        <title>Draft Genome Sequence of Methylobrevis pamukkalensis PK2.</title>
        <authorList>
            <person name="Vasilenko O.V."/>
            <person name="Doronina N.V."/>
            <person name="Shmareva M.N."/>
            <person name="Tarlachkov S.V."/>
            <person name="Mustakhimov I."/>
            <person name="Trotsenko Y.A."/>
        </authorList>
    </citation>
    <scope>NUCLEOTIDE SEQUENCE [LARGE SCALE GENOMIC DNA]</scope>
    <source>
        <strain evidence="1 2">PK2</strain>
    </source>
</reference>
<dbReference type="EMBL" id="MCRJ01000103">
    <property type="protein sequence ID" value="ODN69209.1"/>
    <property type="molecule type" value="Genomic_DNA"/>
</dbReference>